<accession>A0A7C9K9H0</accession>
<keyword evidence="1" id="KW-0732">Signal</keyword>
<dbReference type="InterPro" id="IPR010980">
    <property type="entry name" value="Cyt_c/b562"/>
</dbReference>
<proteinExistence type="predicted"/>
<dbReference type="AlphaFoldDB" id="A0A7C9K9H0"/>
<reference evidence="2 3" key="1">
    <citation type="submission" date="2019-09" db="EMBL/GenBank/DDBJ databases">
        <title>H2 Metabolism Revealed by Metagenomic Analysis in Subglacial Sediment of East Antarctica.</title>
        <authorList>
            <person name="Yang Z."/>
            <person name="Zhang Y."/>
            <person name="Lv Y."/>
            <person name="Yan W."/>
            <person name="Xiao X."/>
            <person name="Sun B."/>
            <person name="Ma H."/>
        </authorList>
    </citation>
    <scope>NUCLEOTIDE SEQUENCE [LARGE SCALE GENOMIC DNA]</scope>
    <source>
        <strain evidence="2">Bin2_2</strain>
    </source>
</reference>
<dbReference type="Gene3D" id="1.20.120.10">
    <property type="entry name" value="Cytochrome c/b562"/>
    <property type="match status" value="1"/>
</dbReference>
<organism evidence="2 3">
    <name type="scientific">Sulfuriferula multivorans</name>
    <dbReference type="NCBI Taxonomy" id="1559896"/>
    <lineage>
        <taxon>Bacteria</taxon>
        <taxon>Pseudomonadati</taxon>
        <taxon>Pseudomonadota</taxon>
        <taxon>Betaproteobacteria</taxon>
        <taxon>Nitrosomonadales</taxon>
        <taxon>Sulfuricellaceae</taxon>
        <taxon>Sulfuriferula</taxon>
    </lineage>
</organism>
<dbReference type="GO" id="GO:0020037">
    <property type="term" value="F:heme binding"/>
    <property type="evidence" value="ECO:0007669"/>
    <property type="project" value="InterPro"/>
</dbReference>
<evidence type="ECO:0000256" key="1">
    <source>
        <dbReference type="SAM" id="SignalP"/>
    </source>
</evidence>
<dbReference type="GO" id="GO:0009055">
    <property type="term" value="F:electron transfer activity"/>
    <property type="evidence" value="ECO:0007669"/>
    <property type="project" value="InterPro"/>
</dbReference>
<dbReference type="GO" id="GO:0022900">
    <property type="term" value="P:electron transport chain"/>
    <property type="evidence" value="ECO:0007669"/>
    <property type="project" value="InterPro"/>
</dbReference>
<feature type="signal peptide" evidence="1">
    <location>
        <begin position="1"/>
        <end position="20"/>
    </location>
</feature>
<dbReference type="SUPFAM" id="SSF47175">
    <property type="entry name" value="Cytochromes"/>
    <property type="match status" value="1"/>
</dbReference>
<name>A0A7C9K9H0_9PROT</name>
<evidence type="ECO:0000313" key="3">
    <source>
        <dbReference type="Proteomes" id="UP000483432"/>
    </source>
</evidence>
<dbReference type="Proteomes" id="UP000483432">
    <property type="component" value="Unassembled WGS sequence"/>
</dbReference>
<dbReference type="GO" id="GO:0005506">
    <property type="term" value="F:iron ion binding"/>
    <property type="evidence" value="ECO:0007669"/>
    <property type="project" value="InterPro"/>
</dbReference>
<evidence type="ECO:0000313" key="2">
    <source>
        <dbReference type="EMBL" id="NDP47594.1"/>
    </source>
</evidence>
<feature type="chain" id="PRO_5028834991" evidence="1">
    <location>
        <begin position="21"/>
        <end position="160"/>
    </location>
</feature>
<sequence>MKATALILSLGLLMATAGWADSTGHASHHSGKPSGALPIARQQVAFPARLKTETLANMRDHLLAIQEITAYLAEKQFDVAAEVAETRLGFSSLQRHGAHEVAKVMPEGMRTMGHAMHQAASQLAVTAQTSGATGDISPALRALSRVQRSCVACHSAYALK</sequence>
<gene>
    <name evidence="2" type="ORF">GZ085_04230</name>
</gene>
<dbReference type="EMBL" id="JAAFGW010000041">
    <property type="protein sequence ID" value="NDP47594.1"/>
    <property type="molecule type" value="Genomic_DNA"/>
</dbReference>
<protein>
    <submittedName>
        <fullName evidence="2">Cytochrome c</fullName>
    </submittedName>
</protein>
<comment type="caution">
    <text evidence="2">The sequence shown here is derived from an EMBL/GenBank/DDBJ whole genome shotgun (WGS) entry which is preliminary data.</text>
</comment>